<dbReference type="InterPro" id="IPR036028">
    <property type="entry name" value="SH3-like_dom_sf"/>
</dbReference>
<comment type="caution">
    <text evidence="5">The sequence shown here is derived from an EMBL/GenBank/DDBJ whole genome shotgun (WGS) entry which is preliminary data.</text>
</comment>
<feature type="domain" description="SH3" evidence="4">
    <location>
        <begin position="275"/>
        <end position="334"/>
    </location>
</feature>
<dbReference type="GO" id="GO:0005929">
    <property type="term" value="C:cilium"/>
    <property type="evidence" value="ECO:0007669"/>
    <property type="project" value="TreeGrafter"/>
</dbReference>
<feature type="region of interest" description="Disordered" evidence="3">
    <location>
        <begin position="94"/>
        <end position="293"/>
    </location>
</feature>
<evidence type="ECO:0000259" key="4">
    <source>
        <dbReference type="PROSITE" id="PS50002"/>
    </source>
</evidence>
<dbReference type="InterPro" id="IPR001452">
    <property type="entry name" value="SH3_domain"/>
</dbReference>
<feature type="compositionally biased region" description="Acidic residues" evidence="3">
    <location>
        <begin position="336"/>
        <end position="356"/>
    </location>
</feature>
<evidence type="ECO:0000256" key="2">
    <source>
        <dbReference type="PROSITE-ProRule" id="PRU00192"/>
    </source>
</evidence>
<organism evidence="5 6">
    <name type="scientific">Plakobranchus ocellatus</name>
    <dbReference type="NCBI Taxonomy" id="259542"/>
    <lineage>
        <taxon>Eukaryota</taxon>
        <taxon>Metazoa</taxon>
        <taxon>Spiralia</taxon>
        <taxon>Lophotrochozoa</taxon>
        <taxon>Mollusca</taxon>
        <taxon>Gastropoda</taxon>
        <taxon>Heterobranchia</taxon>
        <taxon>Euthyneura</taxon>
        <taxon>Panpulmonata</taxon>
        <taxon>Sacoglossa</taxon>
        <taxon>Placobranchoidea</taxon>
        <taxon>Plakobranchidae</taxon>
        <taxon>Plakobranchus</taxon>
    </lineage>
</organism>
<dbReference type="GO" id="GO:0005737">
    <property type="term" value="C:cytoplasm"/>
    <property type="evidence" value="ECO:0007669"/>
    <property type="project" value="TreeGrafter"/>
</dbReference>
<feature type="compositionally biased region" description="Acidic residues" evidence="3">
    <location>
        <begin position="120"/>
        <end position="153"/>
    </location>
</feature>
<evidence type="ECO:0000313" key="5">
    <source>
        <dbReference type="EMBL" id="GFN82903.1"/>
    </source>
</evidence>
<dbReference type="InterPro" id="IPR039687">
    <property type="entry name" value="NPHP1"/>
</dbReference>
<dbReference type="AlphaFoldDB" id="A0AAV3YIR7"/>
<dbReference type="PRINTS" id="PR00452">
    <property type="entry name" value="SH3DOMAIN"/>
</dbReference>
<dbReference type="PROSITE" id="PS50002">
    <property type="entry name" value="SH3"/>
    <property type="match status" value="1"/>
</dbReference>
<keyword evidence="1 2" id="KW-0728">SH3 domain</keyword>
<feature type="region of interest" description="Disordered" evidence="3">
    <location>
        <begin position="333"/>
        <end position="363"/>
    </location>
</feature>
<feature type="compositionally biased region" description="Basic and acidic residues" evidence="3">
    <location>
        <begin position="266"/>
        <end position="282"/>
    </location>
</feature>
<protein>
    <submittedName>
        <fullName evidence="5">Nephrocystin-1-like</fullName>
    </submittedName>
</protein>
<feature type="compositionally biased region" description="Basic and acidic residues" evidence="3">
    <location>
        <begin position="94"/>
        <end position="119"/>
    </location>
</feature>
<feature type="compositionally biased region" description="Acidic residues" evidence="3">
    <location>
        <begin position="171"/>
        <end position="198"/>
    </location>
</feature>
<dbReference type="PANTHER" id="PTHR15176:SF1">
    <property type="entry name" value="NEPHROCYSTIN-1"/>
    <property type="match status" value="1"/>
</dbReference>
<feature type="compositionally biased region" description="Acidic residues" evidence="3">
    <location>
        <begin position="215"/>
        <end position="244"/>
    </location>
</feature>
<accession>A0AAV3YIR7</accession>
<reference evidence="5 6" key="1">
    <citation type="journal article" date="2021" name="Elife">
        <title>Chloroplast acquisition without the gene transfer in kleptoplastic sea slugs, Plakobranchus ocellatus.</title>
        <authorList>
            <person name="Maeda T."/>
            <person name="Takahashi S."/>
            <person name="Yoshida T."/>
            <person name="Shimamura S."/>
            <person name="Takaki Y."/>
            <person name="Nagai Y."/>
            <person name="Toyoda A."/>
            <person name="Suzuki Y."/>
            <person name="Arimoto A."/>
            <person name="Ishii H."/>
            <person name="Satoh N."/>
            <person name="Nishiyama T."/>
            <person name="Hasebe M."/>
            <person name="Maruyama T."/>
            <person name="Minagawa J."/>
            <person name="Obokata J."/>
            <person name="Shigenobu S."/>
        </authorList>
    </citation>
    <scope>NUCLEOTIDE SEQUENCE [LARGE SCALE GENOMIC DNA]</scope>
</reference>
<feature type="compositionally biased region" description="Basic and acidic residues" evidence="3">
    <location>
        <begin position="245"/>
        <end position="258"/>
    </location>
</feature>
<dbReference type="SUPFAM" id="SSF50044">
    <property type="entry name" value="SH3-domain"/>
    <property type="match status" value="1"/>
</dbReference>
<evidence type="ECO:0000256" key="1">
    <source>
        <dbReference type="ARBA" id="ARBA00022443"/>
    </source>
</evidence>
<dbReference type="SMART" id="SM00326">
    <property type="entry name" value="SH3"/>
    <property type="match status" value="1"/>
</dbReference>
<dbReference type="EMBL" id="BLXT01001042">
    <property type="protein sequence ID" value="GFN82903.1"/>
    <property type="molecule type" value="Genomic_DNA"/>
</dbReference>
<dbReference type="Gene3D" id="2.30.30.40">
    <property type="entry name" value="SH3 Domains"/>
    <property type="match status" value="1"/>
</dbReference>
<gene>
    <name evidence="5" type="ORF">PoB_000940900</name>
</gene>
<dbReference type="Pfam" id="PF00018">
    <property type="entry name" value="SH3_1"/>
    <property type="match status" value="1"/>
</dbReference>
<proteinExistence type="predicted"/>
<dbReference type="GO" id="GO:0090251">
    <property type="term" value="P:protein localization involved in establishment of planar polarity"/>
    <property type="evidence" value="ECO:0007669"/>
    <property type="project" value="TreeGrafter"/>
</dbReference>
<keyword evidence="6" id="KW-1185">Reference proteome</keyword>
<evidence type="ECO:0000256" key="3">
    <source>
        <dbReference type="SAM" id="MobiDB-lite"/>
    </source>
</evidence>
<dbReference type="Proteomes" id="UP000735302">
    <property type="component" value="Unassembled WGS sequence"/>
</dbReference>
<feature type="non-terminal residue" evidence="5">
    <location>
        <position position="1"/>
    </location>
</feature>
<dbReference type="PANTHER" id="PTHR15176">
    <property type="entry name" value="NEPHROCYSTIN"/>
    <property type="match status" value="1"/>
</dbReference>
<evidence type="ECO:0000313" key="6">
    <source>
        <dbReference type="Proteomes" id="UP000735302"/>
    </source>
</evidence>
<name>A0AAV3YIR7_9GAST</name>
<sequence>VDQTVKESNKLIGNKKAKDKDVLLQQMYQNCIDTKTLVEDHSNLVENLKEDEEPHKIKDFEKKRTAELNRCTVMKTQLTETMAKLLPDITETEFIKTHGNKEEKEKDESEKNVKGADKDKEEEEEEEEDDDEEEEEEEEDEDEEDEEDEEEESVAEKSKLQSVQQKKSVAEEEEAEEDDDEDEEEEDDDDEEEEEEETEVKRPIQLKGAKKAAQEDQDEDEEEEEDDEDEEEEEDEEDEDEKEEKEESASKAISDKKSKDKKKGKSKSDTLEVTESTHRFTTVDDYEGEEGDLNFTKGDILTVLETREDGWWLAQNEAGEKGLVPSTYLQKLDTSADQEDDEEDEDEEQEADDGSPEGEKGKKLWGSLRKALTETSVSDVLHAMGAVPSGFRMSTLCRKFNEGDTFRMASFLTPKLSHSNLSYRDLFFNPATNKIRPRSTRIERVITLVSGLQIPPPGAGIEVLDRHVRMCLFDGHHILSNIHSVKVGSVDKSQRSWAFTTKTSEQMDVHSHAEVFVRTNDTMDNIGLLCELCVTYCRTSSKEKGEFSCGWTLMPLLDEAGAVVMNKTFDLRVNGGTPYEKGVEVDPSISRRTTSNALVSLISGNKQPRLALRVSIPKQQHKDLMDTLPDTLVGNTCLLQLMSLYRQSLCDVLLRDRLDLTSTELIHGPVLKGFPQTADIPDLMKLFRAAWYEKLRDVKRTERRDAEFMKELFRLTYLESVYPVSHLASLPAFRMGDHDNQALRSQEMKRFTEMKTVGKGALSTLLSPDFQWEPLDLDEMAFNIIGPHCLQKTVAAGS</sequence>